<evidence type="ECO:0000313" key="4">
    <source>
        <dbReference type="Proteomes" id="UP001157733"/>
    </source>
</evidence>
<accession>A0ABN8W5V4</accession>
<dbReference type="EMBL" id="OX336137">
    <property type="protein sequence ID" value="CAI2718758.1"/>
    <property type="molecule type" value="Genomic_DNA"/>
</dbReference>
<reference evidence="3 4" key="1">
    <citation type="submission" date="2022-09" db="EMBL/GenBank/DDBJ databases">
        <authorList>
            <person name="Kop L."/>
        </authorList>
    </citation>
    <scope>NUCLEOTIDE SEQUENCE [LARGE SCALE GENOMIC DNA]</scope>
    <source>
        <strain evidence="3 4">347</strain>
    </source>
</reference>
<evidence type="ECO:0000256" key="1">
    <source>
        <dbReference type="SAM" id="MobiDB-lite"/>
    </source>
</evidence>
<evidence type="ECO:0000256" key="2">
    <source>
        <dbReference type="SAM" id="SignalP"/>
    </source>
</evidence>
<keyword evidence="4" id="KW-1185">Reference proteome</keyword>
<sequence length="112" mass="12443">MRKIVATTSAILLTLTMGVSVGLADNPISKEAATKMKGDELMKPVPISDSVLDRHSTWSNLMDDRKGIVRGPGDIEEDKRARGESAEDFDIQVKDLHPRYQKSGLKYDNQRS</sequence>
<feature type="compositionally biased region" description="Basic and acidic residues" evidence="1">
    <location>
        <begin position="77"/>
        <end position="93"/>
    </location>
</feature>
<feature type="region of interest" description="Disordered" evidence="1">
    <location>
        <begin position="64"/>
        <end position="93"/>
    </location>
</feature>
<protein>
    <submittedName>
        <fullName evidence="3">Uncharacterized protein</fullName>
    </submittedName>
</protein>
<gene>
    <name evidence="3" type="ORF">NSPWAT_1902</name>
</gene>
<dbReference type="RefSeq" id="WP_282011638.1">
    <property type="nucleotide sequence ID" value="NZ_OX336137.1"/>
</dbReference>
<organism evidence="3 4">
    <name type="scientific">Nitrospina watsonii</name>
    <dbReference type="NCBI Taxonomy" id="1323948"/>
    <lineage>
        <taxon>Bacteria</taxon>
        <taxon>Pseudomonadati</taxon>
        <taxon>Nitrospinota/Tectimicrobiota group</taxon>
        <taxon>Nitrospinota</taxon>
        <taxon>Nitrospinia</taxon>
        <taxon>Nitrospinales</taxon>
        <taxon>Nitrospinaceae</taxon>
        <taxon>Nitrospina</taxon>
    </lineage>
</organism>
<name>A0ABN8W5V4_9BACT</name>
<keyword evidence="2" id="KW-0732">Signal</keyword>
<proteinExistence type="predicted"/>
<evidence type="ECO:0000313" key="3">
    <source>
        <dbReference type="EMBL" id="CAI2718758.1"/>
    </source>
</evidence>
<feature type="chain" id="PRO_5047357392" evidence="2">
    <location>
        <begin position="25"/>
        <end position="112"/>
    </location>
</feature>
<feature type="signal peptide" evidence="2">
    <location>
        <begin position="1"/>
        <end position="24"/>
    </location>
</feature>
<dbReference type="Proteomes" id="UP001157733">
    <property type="component" value="Chromosome"/>
</dbReference>